<organism evidence="1 2">
    <name type="scientific">Hydrogenophaga crocea</name>
    <dbReference type="NCBI Taxonomy" id="2716225"/>
    <lineage>
        <taxon>Bacteria</taxon>
        <taxon>Pseudomonadati</taxon>
        <taxon>Pseudomonadota</taxon>
        <taxon>Betaproteobacteria</taxon>
        <taxon>Burkholderiales</taxon>
        <taxon>Comamonadaceae</taxon>
        <taxon>Hydrogenophaga</taxon>
    </lineage>
</organism>
<reference evidence="1 2" key="1">
    <citation type="submission" date="2020-03" db="EMBL/GenBank/DDBJ databases">
        <title>Hydrogenophaga sp. nov. isolated from cyanobacterial mat.</title>
        <authorList>
            <person name="Thorat V."/>
            <person name="Kirdat K."/>
            <person name="Tiwarekar B."/>
            <person name="Costa E.D."/>
            <person name="Yadav A."/>
        </authorList>
    </citation>
    <scope>NUCLEOTIDE SEQUENCE [LARGE SCALE GENOMIC DNA]</scope>
    <source>
        <strain evidence="1 2">BA0156</strain>
    </source>
</reference>
<dbReference type="EMBL" id="CP049989">
    <property type="protein sequence ID" value="QIM50774.1"/>
    <property type="molecule type" value="Genomic_DNA"/>
</dbReference>
<evidence type="ECO:0000313" key="1">
    <source>
        <dbReference type="EMBL" id="QIM50774.1"/>
    </source>
</evidence>
<keyword evidence="2" id="KW-1185">Reference proteome</keyword>
<dbReference type="PROSITE" id="PS51257">
    <property type="entry name" value="PROKAR_LIPOPROTEIN"/>
    <property type="match status" value="1"/>
</dbReference>
<evidence type="ECO:0000313" key="2">
    <source>
        <dbReference type="Proteomes" id="UP000503162"/>
    </source>
</evidence>
<name>A0A6G8IC57_9BURK</name>
<proteinExistence type="predicted"/>
<accession>A0A6G8IC57</accession>
<gene>
    <name evidence="1" type="ORF">G9Q37_00830</name>
</gene>
<dbReference type="KEGG" id="hcz:G9Q37_00830"/>
<protein>
    <submittedName>
        <fullName evidence="1">Uncharacterized protein</fullName>
    </submittedName>
</protein>
<dbReference type="AlphaFoldDB" id="A0A6G8IC57"/>
<dbReference type="Proteomes" id="UP000503162">
    <property type="component" value="Chromosome"/>
</dbReference>
<dbReference type="RefSeq" id="WP_166223153.1">
    <property type="nucleotide sequence ID" value="NZ_CP049989.1"/>
</dbReference>
<sequence length="265" mass="29864">MKNLMILVLVVMLSGCLPDSISFGGDKPGEEKIEEGAVTADAGTYFRNPSLYLGKPVYLYLREVQGPTKERVFMSLDERPLFQHTGMIPTAKLLDQWLQAGLDPDGNYTVTFRVTTTIEIPGTPPVYKTEFDRFIVNTEDGPSIENGRRPMNLTLIDSLPQERVRRPIAKVVKEIESIALHPERYVNGRVRSALTIHKDKLRVHDDKSWVVKYRDLNVLLPNSIARFDATAMPSLFDLAVAGTLESKRDGYWLTADQVGYLVPTR</sequence>